<proteinExistence type="predicted"/>
<dbReference type="InterPro" id="IPR036322">
    <property type="entry name" value="WD40_repeat_dom_sf"/>
</dbReference>
<dbReference type="InterPro" id="IPR001680">
    <property type="entry name" value="WD40_rpt"/>
</dbReference>
<feature type="domain" description="RAVE complex protein Rav1 C-terminal" evidence="2">
    <location>
        <begin position="755"/>
        <end position="1390"/>
    </location>
</feature>
<feature type="compositionally biased region" description="Basic and acidic residues" evidence="1">
    <location>
        <begin position="1402"/>
        <end position="1415"/>
    </location>
</feature>
<reference evidence="4" key="1">
    <citation type="submission" date="2017-03" db="EMBL/GenBank/DDBJ databases">
        <authorList>
            <person name="Sharma R."/>
            <person name="Thines M."/>
        </authorList>
    </citation>
    <scope>NUCLEOTIDE SEQUENCE [LARGE SCALE GENOMIC DNA]</scope>
</reference>
<protein>
    <submittedName>
        <fullName evidence="3">WD40/YVTN repeat-like-containing domain</fullName>
    </submittedName>
</protein>
<feature type="region of interest" description="Disordered" evidence="1">
    <location>
        <begin position="1399"/>
        <end position="1463"/>
    </location>
</feature>
<dbReference type="Gene3D" id="2.130.10.10">
    <property type="entry name" value="YVTN repeat-like/Quinoprotein amine dehydrogenase"/>
    <property type="match status" value="1"/>
</dbReference>
<accession>A0A1W5D2W7</accession>
<evidence type="ECO:0000259" key="2">
    <source>
        <dbReference type="Pfam" id="PF12234"/>
    </source>
</evidence>
<evidence type="ECO:0000313" key="4">
    <source>
        <dbReference type="Proteomes" id="UP000192927"/>
    </source>
</evidence>
<dbReference type="SMART" id="SM00320">
    <property type="entry name" value="WD40"/>
    <property type="match status" value="4"/>
</dbReference>
<dbReference type="GO" id="GO:0043291">
    <property type="term" value="C:RAVE complex"/>
    <property type="evidence" value="ECO:0007669"/>
    <property type="project" value="TreeGrafter"/>
</dbReference>
<keyword evidence="4" id="KW-1185">Reference proteome</keyword>
<name>A0A1W5D2W7_9LECA</name>
<evidence type="ECO:0000313" key="3">
    <source>
        <dbReference type="EMBL" id="SLM37498.1"/>
    </source>
</evidence>
<dbReference type="InterPro" id="IPR022033">
    <property type="entry name" value="Rav1p_C"/>
</dbReference>
<feature type="region of interest" description="Disordered" evidence="1">
    <location>
        <begin position="1"/>
        <end position="20"/>
    </location>
</feature>
<dbReference type="InterPro" id="IPR052208">
    <property type="entry name" value="DmX-like/RAVE_component"/>
</dbReference>
<dbReference type="Proteomes" id="UP000192927">
    <property type="component" value="Unassembled WGS sequence"/>
</dbReference>
<sequence length="1463" mass="164227">MPPSSPPSEHNTSAEDTPPLSDQDVAILHQIVTSAQQSTDVEKTPFRAIFAAYDGILAQHGLDPDHDQVYLRFLFRLGDKSLSGRTLYEKFEFLLDELGIQVEVDADDDGLQEITRNLDLDGQSESMARIQPTLLDTSRGRSRRASVGPIDDAGDESTRAKLQAVCTTGWEGQRLVSYISGNALVILGGPHDLLQTIYHDETPDLDAVAIDEATAKIATSSGNVVYIYSPRGSDRGALKWSLHHTLTLKEEKPAACTLSWGALEELLVGSSSLRLFETEQEASMIWDKRISSPVKFARFSHDATLIASTGGFDRLVKIWRRLSFGSDDVRFDSTYLHHPTTVTSLHWRRPHHREQTIDNVLYTICADNKIRVWAPTDPHGLQVLQLWAEIDMLETIQPRNLQPSSQSSDRYAFIIDSRDFSTAAERAVEVAKEGENEHHGLEHIIEVANRSPEVCVVLDSRGHMSAWGLENVGARVRENTNIFNIAHVEKFRFLFPNLGRVDKDYVQFFNFCDEHPRSAFTLLVHHFDSSIEWLEGRVDEVLDPSPREDRLTSRALWTGHDGAIKKIVRNASGKALVSRTNDNEGLIWKQEHSSHGTILTRSSALNATEHIHRTCLLQDGDFVVNLHHRSITLWDARSSFAKKLSSCTYNLVEKPLCLLLLPEHSSSTRTVHLAAITSKMTGIVWEIRLPSKGPPITGSMELSEPTLVQFCAFDLDVNSDLAFMLPVDPAGSPAVISGFLDTFAKDIAISYTNDGLIRSWTAKIDLQKSTVDWLETSTIETGIHRPSLASGSSIRKIAVVDASRNGLTIWDSSSAQLEYEAHYRSQEVIQDLDWSSTPDDQSILAVGFPHKVVILSQMRYDYINAGAAWAPVREICIGESTPHPIGDSVWLASGDLVVGAGNQLFVYDKKVDLTDDITRGLTASIHGHASKDIFEVVMLLNGPLPVFHPQFLAQCILAGKLAQVQKIIIGLYKALKFFVDGDRLDSFVDIPITEFYNEQPNNTLATEKKERSSYNDFSDDDEPETVTEALAVALNENLAKTAVPQLTGQEQIHLVAMIECVATAEKHRRSMDDNAMRYLLFFRQYMLRKGHLQSNSTGITWREIAWAYHSNSQDILVDLVSKQFQGKVLWEHARESGMFMWMTDISALRTQFENMARNEYTKTDEKNPIDCSLFYLALKKKNVLLGLWRMAAWNREQSATQKLLSNDFRDARWKTAALKNAYALMGKRRFEYAAAFFLLAGNLRDAVNVCAQQMQDLQLAIAVARVYEGDDGSILRELLEDKVLPQAASEGNRWLATWAFWMLGRRDMAVRVLISPVYTLLESPETPPLQAKSYLANDPALVLLYKQLRDKTLQTLKGASKISPRAEWEFVTQNARLYDRMGCDLLALDLVRNWEFLNPPSEPRKPTDGPPDPRKMLRRRSSLVVDDLPVPKSPKEMKSGFGKPPAQVFEEPDANSLLDSFGF</sequence>
<organism evidence="3 4">
    <name type="scientific">Lasallia pustulata</name>
    <dbReference type="NCBI Taxonomy" id="136370"/>
    <lineage>
        <taxon>Eukaryota</taxon>
        <taxon>Fungi</taxon>
        <taxon>Dikarya</taxon>
        <taxon>Ascomycota</taxon>
        <taxon>Pezizomycotina</taxon>
        <taxon>Lecanoromycetes</taxon>
        <taxon>OSLEUM clade</taxon>
        <taxon>Umbilicariomycetidae</taxon>
        <taxon>Umbilicariales</taxon>
        <taxon>Umbilicariaceae</taxon>
        <taxon>Lasallia</taxon>
    </lineage>
</organism>
<dbReference type="PANTHER" id="PTHR13950:SF9">
    <property type="entry name" value="RABCONNECTIN-3A"/>
    <property type="match status" value="1"/>
</dbReference>
<evidence type="ECO:0000256" key="1">
    <source>
        <dbReference type="SAM" id="MobiDB-lite"/>
    </source>
</evidence>
<dbReference type="SUPFAM" id="SSF50978">
    <property type="entry name" value="WD40 repeat-like"/>
    <property type="match status" value="1"/>
</dbReference>
<dbReference type="Pfam" id="PF12234">
    <property type="entry name" value="Rav1p_C"/>
    <property type="match status" value="1"/>
</dbReference>
<dbReference type="GO" id="GO:0007035">
    <property type="term" value="P:vacuolar acidification"/>
    <property type="evidence" value="ECO:0007669"/>
    <property type="project" value="TreeGrafter"/>
</dbReference>
<dbReference type="InterPro" id="IPR015943">
    <property type="entry name" value="WD40/YVTN_repeat-like_dom_sf"/>
</dbReference>
<dbReference type="SUPFAM" id="SSF69322">
    <property type="entry name" value="Tricorn protease domain 2"/>
    <property type="match status" value="1"/>
</dbReference>
<dbReference type="EMBL" id="FWEW01001638">
    <property type="protein sequence ID" value="SLM37498.1"/>
    <property type="molecule type" value="Genomic_DNA"/>
</dbReference>
<dbReference type="PANTHER" id="PTHR13950">
    <property type="entry name" value="RABCONNECTIN-RELATED"/>
    <property type="match status" value="1"/>
</dbReference>